<name>A0A419S5Z5_9SPHI</name>
<dbReference type="EMBL" id="MBTA01000023">
    <property type="protein sequence ID" value="RKD16278.1"/>
    <property type="molecule type" value="Genomic_DNA"/>
</dbReference>
<keyword evidence="2" id="KW-1185">Reference proteome</keyword>
<proteinExistence type="predicted"/>
<dbReference type="OrthoDB" id="9876863at2"/>
<evidence type="ECO:0000313" key="1">
    <source>
        <dbReference type="EMBL" id="RKD16278.1"/>
    </source>
</evidence>
<accession>A0A419S5Z5</accession>
<protein>
    <submittedName>
        <fullName evidence="1">Uncharacterized protein</fullName>
    </submittedName>
</protein>
<organism evidence="1 2">
    <name type="scientific">Pelobium manganitolerans</name>
    <dbReference type="NCBI Taxonomy" id="1842495"/>
    <lineage>
        <taxon>Bacteria</taxon>
        <taxon>Pseudomonadati</taxon>
        <taxon>Bacteroidota</taxon>
        <taxon>Sphingobacteriia</taxon>
        <taxon>Sphingobacteriales</taxon>
        <taxon>Sphingobacteriaceae</taxon>
        <taxon>Pelobium</taxon>
    </lineage>
</organism>
<reference evidence="1 2" key="1">
    <citation type="submission" date="2016-07" db="EMBL/GenBank/DDBJ databases">
        <title>Genome of Pelobium manganitolerans.</title>
        <authorList>
            <person name="Wu S."/>
            <person name="Wang G."/>
        </authorList>
    </citation>
    <scope>NUCLEOTIDE SEQUENCE [LARGE SCALE GENOMIC DNA]</scope>
    <source>
        <strain evidence="1 2">YS-25</strain>
    </source>
</reference>
<gene>
    <name evidence="1" type="ORF">BCY91_05245</name>
</gene>
<dbReference type="RefSeq" id="WP_120181779.1">
    <property type="nucleotide sequence ID" value="NZ_CBINCU010000010.1"/>
</dbReference>
<comment type="caution">
    <text evidence="1">The sequence shown here is derived from an EMBL/GenBank/DDBJ whole genome shotgun (WGS) entry which is preliminary data.</text>
</comment>
<dbReference type="Proteomes" id="UP000283433">
    <property type="component" value="Unassembled WGS sequence"/>
</dbReference>
<dbReference type="AlphaFoldDB" id="A0A419S5Z5"/>
<evidence type="ECO:0000313" key="2">
    <source>
        <dbReference type="Proteomes" id="UP000283433"/>
    </source>
</evidence>
<sequence length="76" mass="8524">MKATNTNIKNLLSGFDMQLLAILKDDLRQQNQKMKTKLINMATRSYDKELLAIIKADINKMKKAMGANEGNLAQAV</sequence>